<gene>
    <name evidence="2" type="ORF">PDE_06538</name>
</gene>
<name>S8AYT8_PENO1</name>
<feature type="signal peptide" evidence="1">
    <location>
        <begin position="1"/>
        <end position="23"/>
    </location>
</feature>
<evidence type="ECO:0000256" key="1">
    <source>
        <dbReference type="SAM" id="SignalP"/>
    </source>
</evidence>
<dbReference type="HOGENOM" id="CLU_2590523_0_0_1"/>
<feature type="chain" id="PRO_5004548084" description="Secreted protein" evidence="1">
    <location>
        <begin position="24"/>
        <end position="80"/>
    </location>
</feature>
<proteinExistence type="predicted"/>
<dbReference type="AlphaFoldDB" id="S8AYT8"/>
<protein>
    <recommendedName>
        <fullName evidence="4">Secreted protein</fullName>
    </recommendedName>
</protein>
<evidence type="ECO:0008006" key="4">
    <source>
        <dbReference type="Google" id="ProtNLM"/>
    </source>
</evidence>
<keyword evidence="1" id="KW-0732">Signal</keyword>
<evidence type="ECO:0000313" key="2">
    <source>
        <dbReference type="EMBL" id="EPS31583.1"/>
    </source>
</evidence>
<sequence length="80" mass="9176">MKGLLFLSVFSLSPFFFFQRAMSGAHHKRIIGDGAYTGNLLPVRWCVLFSFSFRATSDCWFKLGFKWRFPSRVLASGISM</sequence>
<reference evidence="2 3" key="1">
    <citation type="journal article" date="2013" name="PLoS ONE">
        <title>Genomic and secretomic analyses reveal unique features of the lignocellulolytic enzyme system of Penicillium decumbens.</title>
        <authorList>
            <person name="Liu G."/>
            <person name="Zhang L."/>
            <person name="Wei X."/>
            <person name="Zou G."/>
            <person name="Qin Y."/>
            <person name="Ma L."/>
            <person name="Li J."/>
            <person name="Zheng H."/>
            <person name="Wang S."/>
            <person name="Wang C."/>
            <person name="Xun L."/>
            <person name="Zhao G.-P."/>
            <person name="Zhou Z."/>
            <person name="Qu Y."/>
        </authorList>
    </citation>
    <scope>NUCLEOTIDE SEQUENCE [LARGE SCALE GENOMIC DNA]</scope>
    <source>
        <strain evidence="3">114-2 / CGMCC 5302</strain>
    </source>
</reference>
<dbReference type="EMBL" id="KB644413">
    <property type="protein sequence ID" value="EPS31583.1"/>
    <property type="molecule type" value="Genomic_DNA"/>
</dbReference>
<evidence type="ECO:0000313" key="3">
    <source>
        <dbReference type="Proteomes" id="UP000019376"/>
    </source>
</evidence>
<dbReference type="Proteomes" id="UP000019376">
    <property type="component" value="Unassembled WGS sequence"/>
</dbReference>
<keyword evidence="3" id="KW-1185">Reference proteome</keyword>
<organism evidence="2 3">
    <name type="scientific">Penicillium oxalicum (strain 114-2 / CGMCC 5302)</name>
    <name type="common">Penicillium decumbens</name>
    <dbReference type="NCBI Taxonomy" id="933388"/>
    <lineage>
        <taxon>Eukaryota</taxon>
        <taxon>Fungi</taxon>
        <taxon>Dikarya</taxon>
        <taxon>Ascomycota</taxon>
        <taxon>Pezizomycotina</taxon>
        <taxon>Eurotiomycetes</taxon>
        <taxon>Eurotiomycetidae</taxon>
        <taxon>Eurotiales</taxon>
        <taxon>Aspergillaceae</taxon>
        <taxon>Penicillium</taxon>
    </lineage>
</organism>
<accession>S8AYT8</accession>